<dbReference type="PROSITE" id="PS50931">
    <property type="entry name" value="HTH_LYSR"/>
    <property type="match status" value="1"/>
</dbReference>
<dbReference type="Pfam" id="PF03466">
    <property type="entry name" value="LysR_substrate"/>
    <property type="match status" value="1"/>
</dbReference>
<gene>
    <name evidence="6" type="ORF">CAL15_02625</name>
</gene>
<feature type="domain" description="HTH lysR-type" evidence="5">
    <location>
        <begin position="11"/>
        <end position="68"/>
    </location>
</feature>
<dbReference type="SUPFAM" id="SSF53850">
    <property type="entry name" value="Periplasmic binding protein-like II"/>
    <property type="match status" value="1"/>
</dbReference>
<dbReference type="Proteomes" id="UP000194161">
    <property type="component" value="Chromosome"/>
</dbReference>
<dbReference type="InterPro" id="IPR036390">
    <property type="entry name" value="WH_DNA-bd_sf"/>
</dbReference>
<evidence type="ECO:0000313" key="7">
    <source>
        <dbReference type="Proteomes" id="UP000194161"/>
    </source>
</evidence>
<dbReference type="CDD" id="cd08432">
    <property type="entry name" value="PBP2_GcdR_TrpI_HvrB_AmpR_like"/>
    <property type="match status" value="1"/>
</dbReference>
<dbReference type="Pfam" id="PF00126">
    <property type="entry name" value="HTH_1"/>
    <property type="match status" value="1"/>
</dbReference>
<dbReference type="GO" id="GO:0006351">
    <property type="term" value="P:DNA-templated transcription"/>
    <property type="evidence" value="ECO:0007669"/>
    <property type="project" value="TreeGrafter"/>
</dbReference>
<dbReference type="FunFam" id="1.10.10.10:FF:000038">
    <property type="entry name" value="Glycine cleavage system transcriptional activator"/>
    <property type="match status" value="1"/>
</dbReference>
<dbReference type="EMBL" id="CP021111">
    <property type="protein sequence ID" value="ARP93373.1"/>
    <property type="molecule type" value="Genomic_DNA"/>
</dbReference>
<dbReference type="PANTHER" id="PTHR30537:SF26">
    <property type="entry name" value="GLYCINE CLEAVAGE SYSTEM TRANSCRIPTIONAL ACTIVATOR"/>
    <property type="match status" value="1"/>
</dbReference>
<evidence type="ECO:0000256" key="4">
    <source>
        <dbReference type="ARBA" id="ARBA00023163"/>
    </source>
</evidence>
<dbReference type="KEGG" id="bgm:CAL15_02625"/>
<evidence type="ECO:0000256" key="2">
    <source>
        <dbReference type="ARBA" id="ARBA00023015"/>
    </source>
</evidence>
<dbReference type="Gene3D" id="3.40.190.10">
    <property type="entry name" value="Periplasmic binding protein-like II"/>
    <property type="match status" value="2"/>
</dbReference>
<dbReference type="GO" id="GO:0043565">
    <property type="term" value="F:sequence-specific DNA binding"/>
    <property type="evidence" value="ECO:0007669"/>
    <property type="project" value="TreeGrafter"/>
</dbReference>
<dbReference type="STRING" id="463040.CAL15_02625"/>
<keyword evidence="2" id="KW-0805">Transcription regulation</keyword>
<keyword evidence="3" id="KW-0238">DNA-binding</keyword>
<name>A0A1W6Z7M3_9BORD</name>
<accession>A0A1W6Z7M3</accession>
<dbReference type="InterPro" id="IPR000847">
    <property type="entry name" value="LysR_HTH_N"/>
</dbReference>
<dbReference type="RefSeq" id="WP_086077212.1">
    <property type="nucleotide sequence ID" value="NZ_CP021111.1"/>
</dbReference>
<dbReference type="OrthoDB" id="8591238at2"/>
<evidence type="ECO:0000313" key="6">
    <source>
        <dbReference type="EMBL" id="ARP93373.1"/>
    </source>
</evidence>
<dbReference type="InterPro" id="IPR005119">
    <property type="entry name" value="LysR_subst-bd"/>
</dbReference>
<dbReference type="AlphaFoldDB" id="A0A1W6Z7M3"/>
<keyword evidence="7" id="KW-1185">Reference proteome</keyword>
<sequence length="314" mass="34083">MTPSAVSARLPSLSALRAFEAAARLRSFKQAAEELSVTATAISHRIRVLENDLDLRLFVRKTRAVELTPAGQALYQSVHEGFAAISAGVERLRPRARPSVTLSTTPAFAARWLVPRLAAFQAAHPSFDLRVHASDDPVDLQGGGADLAIRYGAGDYPGMRSTLLMRDRYAPVASPALRVARPADLRKHALIHFDWHRRLPVELTWAAWARAARQTRLEVSTGIRYSDESHAIQAAVAGQGVALVSMVLVRDELELGLLEARLEPALEGLAYFVLRPAQSARSRAAEAVEAWLLDAARQAAVPAVSSKAGKGARR</sequence>
<evidence type="ECO:0000259" key="5">
    <source>
        <dbReference type="PROSITE" id="PS50931"/>
    </source>
</evidence>
<keyword evidence="4" id="KW-0804">Transcription</keyword>
<organism evidence="6 7">
    <name type="scientific">Bordetella genomosp. 13</name>
    <dbReference type="NCBI Taxonomy" id="463040"/>
    <lineage>
        <taxon>Bacteria</taxon>
        <taxon>Pseudomonadati</taxon>
        <taxon>Pseudomonadota</taxon>
        <taxon>Betaproteobacteria</taxon>
        <taxon>Burkholderiales</taxon>
        <taxon>Alcaligenaceae</taxon>
        <taxon>Bordetella</taxon>
    </lineage>
</organism>
<dbReference type="SUPFAM" id="SSF46785">
    <property type="entry name" value="Winged helix' DNA-binding domain"/>
    <property type="match status" value="1"/>
</dbReference>
<protein>
    <submittedName>
        <fullName evidence="6">Transcriptional regulator</fullName>
    </submittedName>
</protein>
<dbReference type="GO" id="GO:0003700">
    <property type="term" value="F:DNA-binding transcription factor activity"/>
    <property type="evidence" value="ECO:0007669"/>
    <property type="project" value="InterPro"/>
</dbReference>
<dbReference type="Gene3D" id="1.10.10.10">
    <property type="entry name" value="Winged helix-like DNA-binding domain superfamily/Winged helix DNA-binding domain"/>
    <property type="match status" value="1"/>
</dbReference>
<proteinExistence type="inferred from homology"/>
<dbReference type="PANTHER" id="PTHR30537">
    <property type="entry name" value="HTH-TYPE TRANSCRIPTIONAL REGULATOR"/>
    <property type="match status" value="1"/>
</dbReference>
<dbReference type="InterPro" id="IPR036388">
    <property type="entry name" value="WH-like_DNA-bd_sf"/>
</dbReference>
<comment type="similarity">
    <text evidence="1">Belongs to the LysR transcriptional regulatory family.</text>
</comment>
<evidence type="ECO:0000256" key="3">
    <source>
        <dbReference type="ARBA" id="ARBA00023125"/>
    </source>
</evidence>
<reference evidence="6 7" key="1">
    <citation type="submission" date="2017-05" db="EMBL/GenBank/DDBJ databases">
        <title>Complete and WGS of Bordetella genogroups.</title>
        <authorList>
            <person name="Spilker T."/>
            <person name="LiPuma J."/>
        </authorList>
    </citation>
    <scope>NUCLEOTIDE SEQUENCE [LARGE SCALE GENOMIC DNA]</scope>
    <source>
        <strain evidence="6 7">AU7206</strain>
    </source>
</reference>
<dbReference type="InterPro" id="IPR058163">
    <property type="entry name" value="LysR-type_TF_proteobact-type"/>
</dbReference>
<evidence type="ECO:0000256" key="1">
    <source>
        <dbReference type="ARBA" id="ARBA00009437"/>
    </source>
</evidence>